<feature type="signal peptide" evidence="2">
    <location>
        <begin position="1"/>
        <end position="19"/>
    </location>
</feature>
<sequence>MWMMILLVIWIIFFVDDKAINECCLFLQTLATAKCQLYLALLPLRLAPGHFAKAAWSILTEPRVNDSDNILSTTDAVELLLYLLPYLGKAAVHYLEGVCLLWESLSQFLAVVSSVCVAVRHGLQGALFLIVSTARWLQRMMLCKGDVDEWMKEQNQQRERIEKQRRQVEEYLHAVDPLTGKRRKKGGDKS</sequence>
<evidence type="ECO:0000313" key="4">
    <source>
        <dbReference type="Proteomes" id="UP001364617"/>
    </source>
</evidence>
<protein>
    <submittedName>
        <fullName evidence="3">Uncharacterized protein</fullName>
    </submittedName>
</protein>
<dbReference type="EMBL" id="JAYKXH010000012">
    <property type="protein sequence ID" value="KAK7151192.1"/>
    <property type="molecule type" value="Genomic_DNA"/>
</dbReference>
<evidence type="ECO:0000256" key="1">
    <source>
        <dbReference type="SAM" id="Coils"/>
    </source>
</evidence>
<dbReference type="Proteomes" id="UP001364617">
    <property type="component" value="Unassembled WGS sequence"/>
</dbReference>
<gene>
    <name evidence="3" type="ORF">R3I93_012205</name>
</gene>
<feature type="chain" id="PRO_5042856586" evidence="2">
    <location>
        <begin position="20"/>
        <end position="190"/>
    </location>
</feature>
<keyword evidence="2" id="KW-0732">Signal</keyword>
<reference evidence="3 4" key="1">
    <citation type="submission" date="2024-02" db="EMBL/GenBank/DDBJ databases">
        <title>Chromosome-level genome assembly of the Eurasian Minnow (Phoxinus phoxinus).</title>
        <authorList>
            <person name="Oriowo T.O."/>
            <person name="Martin S."/>
            <person name="Stange M."/>
            <person name="Chrysostomakis Y."/>
            <person name="Brown T."/>
            <person name="Winkler S."/>
            <person name="Kukowka S."/>
            <person name="Myers E.W."/>
            <person name="Bohne A."/>
        </authorList>
    </citation>
    <scope>NUCLEOTIDE SEQUENCE [LARGE SCALE GENOMIC DNA]</scope>
    <source>
        <strain evidence="3">ZFMK-TIS-60720</strain>
        <tissue evidence="3">Whole Organism</tissue>
    </source>
</reference>
<proteinExistence type="predicted"/>
<comment type="caution">
    <text evidence="3">The sequence shown here is derived from an EMBL/GenBank/DDBJ whole genome shotgun (WGS) entry which is preliminary data.</text>
</comment>
<organism evidence="3 4">
    <name type="scientific">Phoxinus phoxinus</name>
    <name type="common">Eurasian minnow</name>
    <dbReference type="NCBI Taxonomy" id="58324"/>
    <lineage>
        <taxon>Eukaryota</taxon>
        <taxon>Metazoa</taxon>
        <taxon>Chordata</taxon>
        <taxon>Craniata</taxon>
        <taxon>Vertebrata</taxon>
        <taxon>Euteleostomi</taxon>
        <taxon>Actinopterygii</taxon>
        <taxon>Neopterygii</taxon>
        <taxon>Teleostei</taxon>
        <taxon>Ostariophysi</taxon>
        <taxon>Cypriniformes</taxon>
        <taxon>Leuciscidae</taxon>
        <taxon>Phoxininae</taxon>
        <taxon>Phoxinus</taxon>
    </lineage>
</organism>
<feature type="coiled-coil region" evidence="1">
    <location>
        <begin position="147"/>
        <end position="174"/>
    </location>
</feature>
<name>A0AAN9CW30_9TELE</name>
<accession>A0AAN9CW30</accession>
<keyword evidence="4" id="KW-1185">Reference proteome</keyword>
<evidence type="ECO:0000256" key="2">
    <source>
        <dbReference type="SAM" id="SignalP"/>
    </source>
</evidence>
<keyword evidence="1" id="KW-0175">Coiled coil</keyword>
<dbReference type="AlphaFoldDB" id="A0AAN9CW30"/>
<evidence type="ECO:0000313" key="3">
    <source>
        <dbReference type="EMBL" id="KAK7151192.1"/>
    </source>
</evidence>